<name>A0ABW4VJY5_9BACT</name>
<dbReference type="RefSeq" id="WP_376884987.1">
    <property type="nucleotide sequence ID" value="NZ_JBHUHR010000021.1"/>
</dbReference>
<accession>A0ABW4VJY5</accession>
<dbReference type="Proteomes" id="UP001597361">
    <property type="component" value="Unassembled WGS sequence"/>
</dbReference>
<gene>
    <name evidence="1" type="ORF">ACFSKL_07580</name>
</gene>
<organism evidence="1 2">
    <name type="scientific">Belliella marina</name>
    <dbReference type="NCBI Taxonomy" id="1644146"/>
    <lineage>
        <taxon>Bacteria</taxon>
        <taxon>Pseudomonadati</taxon>
        <taxon>Bacteroidota</taxon>
        <taxon>Cytophagia</taxon>
        <taxon>Cytophagales</taxon>
        <taxon>Cyclobacteriaceae</taxon>
        <taxon>Belliella</taxon>
    </lineage>
</organism>
<dbReference type="EMBL" id="JBHUHR010000021">
    <property type="protein sequence ID" value="MFD2034642.1"/>
    <property type="molecule type" value="Genomic_DNA"/>
</dbReference>
<evidence type="ECO:0000313" key="1">
    <source>
        <dbReference type="EMBL" id="MFD2034642.1"/>
    </source>
</evidence>
<reference evidence="2" key="1">
    <citation type="journal article" date="2019" name="Int. J. Syst. Evol. Microbiol.">
        <title>The Global Catalogue of Microorganisms (GCM) 10K type strain sequencing project: providing services to taxonomists for standard genome sequencing and annotation.</title>
        <authorList>
            <consortium name="The Broad Institute Genomics Platform"/>
            <consortium name="The Broad Institute Genome Sequencing Center for Infectious Disease"/>
            <person name="Wu L."/>
            <person name="Ma J."/>
        </authorList>
    </citation>
    <scope>NUCLEOTIDE SEQUENCE [LARGE SCALE GENOMIC DNA]</scope>
    <source>
        <strain evidence="2">CGMCC 1.15180</strain>
    </source>
</reference>
<evidence type="ECO:0000313" key="2">
    <source>
        <dbReference type="Proteomes" id="UP001597361"/>
    </source>
</evidence>
<comment type="caution">
    <text evidence="1">The sequence shown here is derived from an EMBL/GenBank/DDBJ whole genome shotgun (WGS) entry which is preliminary data.</text>
</comment>
<sequence>MSQTRPIDLAMYEASLHQQPDQVGFQQTDDVFGEACIVLVNGRCVTQREMVREMRRERTGVIKEIRARKGRLTNVDKDFWESEQGGLVPFDILKEKALENMVGIKIKEEMMLEYGIMVEKTYMEFLDTLDSVNEWRLASSGNGTVIYGPVEYTETGYFDYLFTNRLITLQEAMVGKTIKVTQTNLEKHFETIKESIYGSGYGKVEDHLNFVRTHYIEHQFELIFERRKKSSSVKIDEDGWSQLSVSILSPP</sequence>
<keyword evidence="2" id="KW-1185">Reference proteome</keyword>
<protein>
    <submittedName>
        <fullName evidence="1">Uncharacterized protein</fullName>
    </submittedName>
</protein>
<proteinExistence type="predicted"/>